<name>G7UUI0_PSEUP</name>
<dbReference type="HOGENOM" id="CLU_025400_2_0_6"/>
<dbReference type="PANTHER" id="PTHR43654:SF1">
    <property type="entry name" value="ISOPENTENYL PHOSPHATE KINASE"/>
    <property type="match status" value="1"/>
</dbReference>
<feature type="domain" description="PUA" evidence="9">
    <location>
        <begin position="291"/>
        <end position="377"/>
    </location>
</feature>
<evidence type="ECO:0000256" key="8">
    <source>
        <dbReference type="HAMAP-Rule" id="MF_00456"/>
    </source>
</evidence>
<evidence type="ECO:0000256" key="2">
    <source>
        <dbReference type="ARBA" id="ARBA00022605"/>
    </source>
</evidence>
<evidence type="ECO:0000256" key="3">
    <source>
        <dbReference type="ARBA" id="ARBA00022650"/>
    </source>
</evidence>
<evidence type="ECO:0000313" key="10">
    <source>
        <dbReference type="EMBL" id="AER56271.1"/>
    </source>
</evidence>
<dbReference type="Gene3D" id="3.40.1160.10">
    <property type="entry name" value="Acetylglutamate kinase-like"/>
    <property type="match status" value="1"/>
</dbReference>
<reference evidence="10 11" key="1">
    <citation type="journal article" date="2012" name="J. Bacteriol.">
        <title>Complete Genome Sequence of the BTEX-Degrading Bacterium Pseudoxanthomonas spadix BD-a59.</title>
        <authorList>
            <person name="Lee S.H."/>
            <person name="Jin H.M."/>
            <person name="Lee H.J."/>
            <person name="Kim J.M."/>
            <person name="Jeon C.O."/>
        </authorList>
    </citation>
    <scope>NUCLEOTIDE SEQUENCE [LARGE SCALE GENOMIC DNA]</scope>
    <source>
        <strain evidence="10 11">BD-a59</strain>
    </source>
</reference>
<dbReference type="Proteomes" id="UP000005870">
    <property type="component" value="Chromosome"/>
</dbReference>
<dbReference type="GO" id="GO:0005524">
    <property type="term" value="F:ATP binding"/>
    <property type="evidence" value="ECO:0007669"/>
    <property type="project" value="UniProtKB-KW"/>
</dbReference>
<comment type="function">
    <text evidence="8">Catalyzes the transfer of a phosphate group to glutamate to form L-glutamate 5-phosphate.</text>
</comment>
<keyword evidence="1 8" id="KW-0963">Cytoplasm</keyword>
<dbReference type="GO" id="GO:0005829">
    <property type="term" value="C:cytosol"/>
    <property type="evidence" value="ECO:0007669"/>
    <property type="project" value="TreeGrafter"/>
</dbReference>
<dbReference type="STRING" id="1045855.DSC_08100"/>
<gene>
    <name evidence="8" type="primary">proB</name>
    <name evidence="10" type="ordered locus">DSC_08100</name>
</gene>
<dbReference type="GO" id="GO:0055129">
    <property type="term" value="P:L-proline biosynthetic process"/>
    <property type="evidence" value="ECO:0007669"/>
    <property type="project" value="UniProtKB-UniRule"/>
</dbReference>
<dbReference type="PIRSF" id="PIRSF000729">
    <property type="entry name" value="GK"/>
    <property type="match status" value="1"/>
</dbReference>
<evidence type="ECO:0000259" key="9">
    <source>
        <dbReference type="SMART" id="SM00359"/>
    </source>
</evidence>
<dbReference type="Gene3D" id="2.30.130.10">
    <property type="entry name" value="PUA domain"/>
    <property type="match status" value="1"/>
</dbReference>
<keyword evidence="11" id="KW-1185">Reference proteome</keyword>
<dbReference type="SUPFAM" id="SSF53633">
    <property type="entry name" value="Carbamate kinase-like"/>
    <property type="match status" value="1"/>
</dbReference>
<evidence type="ECO:0000313" key="11">
    <source>
        <dbReference type="Proteomes" id="UP000005870"/>
    </source>
</evidence>
<dbReference type="InterPro" id="IPR001048">
    <property type="entry name" value="Asp/Glu/Uridylate_kinase"/>
</dbReference>
<accession>G7UUI0</accession>
<dbReference type="EC" id="2.7.2.11" evidence="8"/>
<dbReference type="KEGG" id="psd:DSC_08100"/>
<dbReference type="Pfam" id="PF01472">
    <property type="entry name" value="PUA"/>
    <property type="match status" value="1"/>
</dbReference>
<dbReference type="AlphaFoldDB" id="G7UUI0"/>
<evidence type="ECO:0000256" key="5">
    <source>
        <dbReference type="ARBA" id="ARBA00022741"/>
    </source>
</evidence>
<dbReference type="FunFam" id="2.30.130.10:FF:000007">
    <property type="entry name" value="Glutamate 5-kinase"/>
    <property type="match status" value="1"/>
</dbReference>
<feature type="binding site" evidence="8">
    <location>
        <position position="26"/>
    </location>
    <ligand>
        <name>ATP</name>
        <dbReference type="ChEBI" id="CHEBI:30616"/>
    </ligand>
</feature>
<dbReference type="eggNOG" id="COG0263">
    <property type="taxonomic scope" value="Bacteria"/>
</dbReference>
<proteinExistence type="inferred from homology"/>
<dbReference type="GO" id="GO:0003723">
    <property type="term" value="F:RNA binding"/>
    <property type="evidence" value="ECO:0007669"/>
    <property type="project" value="InterPro"/>
</dbReference>
<dbReference type="InterPro" id="IPR001057">
    <property type="entry name" value="Glu/AcGlu_kinase"/>
</dbReference>
<dbReference type="InterPro" id="IPR005715">
    <property type="entry name" value="Glu_5kinase/COase_Synthase"/>
</dbReference>
<feature type="binding site" evidence="8">
    <location>
        <begin position="183"/>
        <end position="184"/>
    </location>
    <ligand>
        <name>ATP</name>
        <dbReference type="ChEBI" id="CHEBI:30616"/>
    </ligand>
</feature>
<dbReference type="NCBIfam" id="TIGR01027">
    <property type="entry name" value="proB"/>
    <property type="match status" value="1"/>
</dbReference>
<dbReference type="SMART" id="SM00359">
    <property type="entry name" value="PUA"/>
    <property type="match status" value="1"/>
</dbReference>
<dbReference type="PANTHER" id="PTHR43654">
    <property type="entry name" value="GLUTAMATE 5-KINASE"/>
    <property type="match status" value="1"/>
</dbReference>
<feature type="binding site" evidence="8">
    <location>
        <position position="151"/>
    </location>
    <ligand>
        <name>substrate</name>
    </ligand>
</feature>
<dbReference type="InterPro" id="IPR036393">
    <property type="entry name" value="AceGlu_kinase-like_sf"/>
</dbReference>
<feature type="binding site" evidence="8">
    <location>
        <begin position="225"/>
        <end position="231"/>
    </location>
    <ligand>
        <name>ATP</name>
        <dbReference type="ChEBI" id="CHEBI:30616"/>
    </ligand>
</feature>
<keyword evidence="5 8" id="KW-0547">Nucleotide-binding</keyword>
<dbReference type="PRINTS" id="PR00474">
    <property type="entry name" value="GLU5KINASE"/>
</dbReference>
<evidence type="ECO:0000256" key="7">
    <source>
        <dbReference type="ARBA" id="ARBA00022840"/>
    </source>
</evidence>
<keyword evidence="6 8" id="KW-0418">Kinase</keyword>
<keyword evidence="3 8" id="KW-0641">Proline biosynthesis</keyword>
<evidence type="ECO:0000256" key="1">
    <source>
        <dbReference type="ARBA" id="ARBA00022490"/>
    </source>
</evidence>
<comment type="similarity">
    <text evidence="8">Belongs to the glutamate 5-kinase family.</text>
</comment>
<dbReference type="InterPro" id="IPR036974">
    <property type="entry name" value="PUA_sf"/>
</dbReference>
<sequence length="396" mass="41476">MNDTASLVATPFTPQPIPSWRRAVLKVGSSLLAADGVGLSPRFALGLAQFVSAHVQAGREVVIVSSGAVAAGRAIVPRVADAGGAIAARQALAALGQAQLIALWQRLFERPVAQVLLTHDDLRNRRRYLNARATLLELLRLGTLPVINENDTVSVDELKLGDNDNLAAIVAALVDADALFIATDIDGLYTADPRSNPAARPLDEVQVLTPEVLAMAGGSGSSVGTGGMRTKLEAAAKAGAAGVETYLFNGRNAEVVRGLAQDRLSGTRIHAAQTRIAARKGWLRHAPVEPGAILIDAGAAAALVEKGASLLPGGVTGAEGDFRRGDMVLVRTGDADGQRPLARGIAQYSAADIRRIARRHSRDIEAVLGYSYGENVIHRDDLVLLGSAAPLPRTPR</sequence>
<dbReference type="Pfam" id="PF00696">
    <property type="entry name" value="AA_kinase"/>
    <property type="match status" value="1"/>
</dbReference>
<comment type="pathway">
    <text evidence="8">Amino-acid biosynthesis; L-proline biosynthesis; L-glutamate 5-semialdehyde from L-glutamate: step 1/2.</text>
</comment>
<dbReference type="FunFam" id="3.40.1160.10:FF:000018">
    <property type="entry name" value="Glutamate 5-kinase"/>
    <property type="match status" value="1"/>
</dbReference>
<dbReference type="RefSeq" id="WP_014160447.1">
    <property type="nucleotide sequence ID" value="NC_016147.2"/>
</dbReference>
<dbReference type="EMBL" id="CP003093">
    <property type="protein sequence ID" value="AER56271.1"/>
    <property type="molecule type" value="Genomic_DNA"/>
</dbReference>
<keyword evidence="4 8" id="KW-0808">Transferase</keyword>
<dbReference type="PROSITE" id="PS00902">
    <property type="entry name" value="GLUTAMATE_5_KINASE"/>
    <property type="match status" value="1"/>
</dbReference>
<dbReference type="PROSITE" id="PS50890">
    <property type="entry name" value="PUA"/>
    <property type="match status" value="1"/>
</dbReference>
<dbReference type="HAMAP" id="MF_00456">
    <property type="entry name" value="ProB"/>
    <property type="match status" value="1"/>
</dbReference>
<comment type="catalytic activity">
    <reaction evidence="8">
        <text>L-glutamate + ATP = L-glutamyl 5-phosphate + ADP</text>
        <dbReference type="Rhea" id="RHEA:14877"/>
        <dbReference type="ChEBI" id="CHEBI:29985"/>
        <dbReference type="ChEBI" id="CHEBI:30616"/>
        <dbReference type="ChEBI" id="CHEBI:58274"/>
        <dbReference type="ChEBI" id="CHEBI:456216"/>
        <dbReference type="EC" id="2.7.2.11"/>
    </reaction>
</comment>
<keyword evidence="2 8" id="KW-0028">Amino-acid biosynthesis</keyword>
<dbReference type="OrthoDB" id="9804434at2"/>
<dbReference type="InterPro" id="IPR019797">
    <property type="entry name" value="Glutamate_5-kinase_CS"/>
</dbReference>
<dbReference type="InterPro" id="IPR002478">
    <property type="entry name" value="PUA"/>
</dbReference>
<dbReference type="InterPro" id="IPR011529">
    <property type="entry name" value="Glu_5kinase"/>
</dbReference>
<dbReference type="SUPFAM" id="SSF88697">
    <property type="entry name" value="PUA domain-like"/>
    <property type="match status" value="1"/>
</dbReference>
<dbReference type="InterPro" id="IPR015947">
    <property type="entry name" value="PUA-like_sf"/>
</dbReference>
<evidence type="ECO:0000256" key="4">
    <source>
        <dbReference type="ARBA" id="ARBA00022679"/>
    </source>
</evidence>
<protein>
    <recommendedName>
        <fullName evidence="8">Glutamate 5-kinase</fullName>
        <ecNumber evidence="8">2.7.2.11</ecNumber>
    </recommendedName>
    <alternativeName>
        <fullName evidence="8">Gamma-glutamyl kinase</fullName>
        <shortName evidence="8">GK</shortName>
    </alternativeName>
</protein>
<comment type="subcellular location">
    <subcellularLocation>
        <location evidence="8">Cytoplasm</location>
    </subcellularLocation>
</comment>
<evidence type="ECO:0000256" key="6">
    <source>
        <dbReference type="ARBA" id="ARBA00022777"/>
    </source>
</evidence>
<dbReference type="GO" id="GO:0004349">
    <property type="term" value="F:glutamate 5-kinase activity"/>
    <property type="evidence" value="ECO:0007669"/>
    <property type="project" value="UniProtKB-UniRule"/>
</dbReference>
<dbReference type="CDD" id="cd21157">
    <property type="entry name" value="PUA_G5K"/>
    <property type="match status" value="1"/>
</dbReference>
<dbReference type="UniPathway" id="UPA00098">
    <property type="reaction ID" value="UER00359"/>
</dbReference>
<feature type="binding site" evidence="8">
    <location>
        <position position="163"/>
    </location>
    <ligand>
        <name>substrate</name>
    </ligand>
</feature>
<organism evidence="10 11">
    <name type="scientific">Pseudoxanthomonas spadix (strain BD-a59)</name>
    <dbReference type="NCBI Taxonomy" id="1045855"/>
    <lineage>
        <taxon>Bacteria</taxon>
        <taxon>Pseudomonadati</taxon>
        <taxon>Pseudomonadota</taxon>
        <taxon>Gammaproteobacteria</taxon>
        <taxon>Lysobacterales</taxon>
        <taxon>Lysobacteraceae</taxon>
        <taxon>Pseudoxanthomonas</taxon>
    </lineage>
</organism>
<keyword evidence="7 8" id="KW-0067">ATP-binding</keyword>
<feature type="binding site" evidence="8">
    <location>
        <position position="66"/>
    </location>
    <ligand>
        <name>substrate</name>
    </ligand>
</feature>